<organism evidence="2 3">
    <name type="scientific">Callosobruchus maculatus</name>
    <name type="common">Southern cowpea weevil</name>
    <name type="synonym">Pulse bruchid</name>
    <dbReference type="NCBI Taxonomy" id="64391"/>
    <lineage>
        <taxon>Eukaryota</taxon>
        <taxon>Metazoa</taxon>
        <taxon>Ecdysozoa</taxon>
        <taxon>Arthropoda</taxon>
        <taxon>Hexapoda</taxon>
        <taxon>Insecta</taxon>
        <taxon>Pterygota</taxon>
        <taxon>Neoptera</taxon>
        <taxon>Endopterygota</taxon>
        <taxon>Coleoptera</taxon>
        <taxon>Polyphaga</taxon>
        <taxon>Cucujiformia</taxon>
        <taxon>Chrysomeloidea</taxon>
        <taxon>Chrysomelidae</taxon>
        <taxon>Bruchinae</taxon>
        <taxon>Bruchini</taxon>
        <taxon>Callosobruchus</taxon>
    </lineage>
</organism>
<name>A0A653CQC7_CALMS</name>
<dbReference type="EMBL" id="CAACVG010008484">
    <property type="protein sequence ID" value="VEN50006.1"/>
    <property type="molecule type" value="Genomic_DNA"/>
</dbReference>
<dbReference type="Proteomes" id="UP000410492">
    <property type="component" value="Unassembled WGS sequence"/>
</dbReference>
<keyword evidence="1" id="KW-0732">Signal</keyword>
<dbReference type="AlphaFoldDB" id="A0A653CQC7"/>
<feature type="chain" id="PRO_5024978751" description="Ig-like domain-containing protein" evidence="1">
    <location>
        <begin position="21"/>
        <end position="135"/>
    </location>
</feature>
<gene>
    <name evidence="2" type="ORF">CALMAC_LOCUS10918</name>
</gene>
<protein>
    <recommendedName>
        <fullName evidence="4">Ig-like domain-containing protein</fullName>
    </recommendedName>
</protein>
<feature type="signal peptide" evidence="1">
    <location>
        <begin position="1"/>
        <end position="20"/>
    </location>
</feature>
<accession>A0A653CQC7</accession>
<keyword evidence="3" id="KW-1185">Reference proteome</keyword>
<proteinExistence type="predicted"/>
<reference evidence="2 3" key="1">
    <citation type="submission" date="2019-01" db="EMBL/GenBank/DDBJ databases">
        <authorList>
            <person name="Sayadi A."/>
        </authorList>
    </citation>
    <scope>NUCLEOTIDE SEQUENCE [LARGE SCALE GENOMIC DNA]</scope>
</reference>
<sequence>MKVILLAIVLISLPYGECLSRKQIETLHWSVVAVERAYLECYKQIPFHDFAVEWIAEPADHENVKNTKRLSCIVNVFIQVTEEEDVNLADLDDDEVKGRVYGCLKSVTLERIAILPYPKGYKALERCALEGFLEP</sequence>
<evidence type="ECO:0000256" key="1">
    <source>
        <dbReference type="SAM" id="SignalP"/>
    </source>
</evidence>
<evidence type="ECO:0000313" key="2">
    <source>
        <dbReference type="EMBL" id="VEN50006.1"/>
    </source>
</evidence>
<evidence type="ECO:0008006" key="4">
    <source>
        <dbReference type="Google" id="ProtNLM"/>
    </source>
</evidence>
<evidence type="ECO:0000313" key="3">
    <source>
        <dbReference type="Proteomes" id="UP000410492"/>
    </source>
</evidence>